<accession>X0XJF8</accession>
<dbReference type="InterPro" id="IPR005118">
    <property type="entry name" value="TRCF_C"/>
</dbReference>
<reference evidence="2" key="1">
    <citation type="journal article" date="2014" name="Front. Microbiol.">
        <title>High frequency of phylogenetically diverse reductive dehalogenase-homologous genes in deep subseafloor sedimentary metagenomes.</title>
        <authorList>
            <person name="Kawai M."/>
            <person name="Futagami T."/>
            <person name="Toyoda A."/>
            <person name="Takaki Y."/>
            <person name="Nishi S."/>
            <person name="Hori S."/>
            <person name="Arai W."/>
            <person name="Tsubouchi T."/>
            <person name="Morono Y."/>
            <person name="Uchiyama I."/>
            <person name="Ito T."/>
            <person name="Fujiyama A."/>
            <person name="Inagaki F."/>
            <person name="Takami H."/>
        </authorList>
    </citation>
    <scope>NUCLEOTIDE SEQUENCE</scope>
    <source>
        <strain evidence="2">Expedition CK06-06</strain>
    </source>
</reference>
<dbReference type="Gene3D" id="3.90.1150.50">
    <property type="entry name" value="Transcription-repair-coupling factor, D7 domain"/>
    <property type="match status" value="1"/>
</dbReference>
<proteinExistence type="predicted"/>
<gene>
    <name evidence="2" type="ORF">S01H1_81513</name>
</gene>
<dbReference type="SMART" id="SM00982">
    <property type="entry name" value="TRCF"/>
    <property type="match status" value="1"/>
</dbReference>
<evidence type="ECO:0000313" key="2">
    <source>
        <dbReference type="EMBL" id="GAG43294.1"/>
    </source>
</evidence>
<dbReference type="Pfam" id="PF03461">
    <property type="entry name" value="TRCF"/>
    <property type="match status" value="1"/>
</dbReference>
<sequence>AHEFSDRFGSLPLEVKNLLYAVKLKVLASKAGIETISTEHGQIILRLFEGMQFDKQQLQPFLRDGIQLGLNQLRLNPKRLGKEWQGMLQEVVRRVG</sequence>
<evidence type="ECO:0000259" key="1">
    <source>
        <dbReference type="SMART" id="SM00982"/>
    </source>
</evidence>
<name>X0XJF8_9ZZZZ</name>
<dbReference type="GO" id="GO:0006281">
    <property type="term" value="P:DNA repair"/>
    <property type="evidence" value="ECO:0007669"/>
    <property type="project" value="InterPro"/>
</dbReference>
<comment type="caution">
    <text evidence="2">The sequence shown here is derived from an EMBL/GenBank/DDBJ whole genome shotgun (WGS) entry which is preliminary data.</text>
</comment>
<dbReference type="SUPFAM" id="SSF143517">
    <property type="entry name" value="TRCF domain-like"/>
    <property type="match status" value="1"/>
</dbReference>
<dbReference type="AlphaFoldDB" id="X0XJF8"/>
<feature type="non-terminal residue" evidence="2">
    <location>
        <position position="1"/>
    </location>
</feature>
<dbReference type="EMBL" id="BARS01055166">
    <property type="protein sequence ID" value="GAG43294.1"/>
    <property type="molecule type" value="Genomic_DNA"/>
</dbReference>
<dbReference type="InterPro" id="IPR037235">
    <property type="entry name" value="TRCF-like_C_D7"/>
</dbReference>
<organism evidence="2">
    <name type="scientific">marine sediment metagenome</name>
    <dbReference type="NCBI Taxonomy" id="412755"/>
    <lineage>
        <taxon>unclassified sequences</taxon>
        <taxon>metagenomes</taxon>
        <taxon>ecological metagenomes</taxon>
    </lineage>
</organism>
<feature type="domain" description="Transcription-repair-coupling factor C-terminal" evidence="1">
    <location>
        <begin position="1"/>
        <end position="63"/>
    </location>
</feature>
<protein>
    <recommendedName>
        <fullName evidence="1">Transcription-repair-coupling factor C-terminal domain-containing protein</fullName>
    </recommendedName>
</protein>